<dbReference type="EMBL" id="BAABAT010000038">
    <property type="protein sequence ID" value="GAA4260009.1"/>
    <property type="molecule type" value="Genomic_DNA"/>
</dbReference>
<dbReference type="PANTHER" id="PTHR46101:SF2">
    <property type="entry name" value="SERINE DECARBOXYLASE"/>
    <property type="match status" value="1"/>
</dbReference>
<keyword evidence="9" id="KW-1185">Reference proteome</keyword>
<sequence length="426" mass="45728">MTALNTTADPLALAALDKLAADLRYHATNNIGFPDATDLDVRPLLPLLGTLLNNVGAPFGPAGPYRGHSKRFELAVVQQTADLFRAPWDDRWGYVTSGATEGTHCALWQARTRFPDALLVASTAAHYGVARVADMLRMPLLTVPTDDRDEIDYAALTDLVRRYRLPRRRRVPVVVVASVGTTMTEAVDDVRKVHAALDTAGVPRDARWVHADAALAGVPLGLLDPGARPGFDFADGATSIVVSGHKFLGVPMPCAVLVVLDSARPAGHDRLVSYTGSLDETVTGSRSGHAPLMLWWAWQVWGLDGLRQRATRTRALAAATTARLDAIGWPAWRHPLAFTVVLDRPPRTVLDQWPLGVDGNRAHLVCMPGKTTTMLDAFVADLHHVVTGQAGPGTADAGRLRTAVPGPRTEHLAGPALAPYESAEPC</sequence>
<organism evidence="8 9">
    <name type="scientific">Dactylosporangium darangshiense</name>
    <dbReference type="NCBI Taxonomy" id="579108"/>
    <lineage>
        <taxon>Bacteria</taxon>
        <taxon>Bacillati</taxon>
        <taxon>Actinomycetota</taxon>
        <taxon>Actinomycetes</taxon>
        <taxon>Micromonosporales</taxon>
        <taxon>Micromonosporaceae</taxon>
        <taxon>Dactylosporangium</taxon>
    </lineage>
</organism>
<proteinExistence type="inferred from homology"/>
<evidence type="ECO:0000256" key="6">
    <source>
        <dbReference type="RuleBase" id="RU000382"/>
    </source>
</evidence>
<evidence type="ECO:0000256" key="5">
    <source>
        <dbReference type="ARBA" id="ARBA00023239"/>
    </source>
</evidence>
<dbReference type="NCBIfam" id="NF002748">
    <property type="entry name" value="PRK02769.1"/>
    <property type="match status" value="1"/>
</dbReference>
<evidence type="ECO:0000256" key="3">
    <source>
        <dbReference type="ARBA" id="ARBA00022793"/>
    </source>
</evidence>
<gene>
    <name evidence="8" type="ORF">GCM10022255_087020</name>
</gene>
<dbReference type="Gene3D" id="3.40.640.10">
    <property type="entry name" value="Type I PLP-dependent aspartate aminotransferase-like (Major domain)"/>
    <property type="match status" value="1"/>
</dbReference>
<accession>A0ABP8DMY0</accession>
<comment type="cofactor">
    <cofactor evidence="1 6">
        <name>pyridoxal 5'-phosphate</name>
        <dbReference type="ChEBI" id="CHEBI:597326"/>
    </cofactor>
</comment>
<dbReference type="Proteomes" id="UP001500620">
    <property type="component" value="Unassembled WGS sequence"/>
</dbReference>
<keyword evidence="5 6" id="KW-0456">Lyase</keyword>
<evidence type="ECO:0000256" key="1">
    <source>
        <dbReference type="ARBA" id="ARBA00001933"/>
    </source>
</evidence>
<comment type="similarity">
    <text evidence="2 6">Belongs to the group II decarboxylase family.</text>
</comment>
<protein>
    <submittedName>
        <fullName evidence="8">Histidine decarboxylase</fullName>
    </submittedName>
</protein>
<dbReference type="InterPro" id="IPR015424">
    <property type="entry name" value="PyrdxlP-dep_Trfase"/>
</dbReference>
<dbReference type="PANTHER" id="PTHR46101">
    <property type="match status" value="1"/>
</dbReference>
<dbReference type="InterPro" id="IPR051151">
    <property type="entry name" value="Group_II_Decarboxylase"/>
</dbReference>
<name>A0ABP8DMY0_9ACTN</name>
<evidence type="ECO:0000313" key="9">
    <source>
        <dbReference type="Proteomes" id="UP001500620"/>
    </source>
</evidence>
<dbReference type="SUPFAM" id="SSF53383">
    <property type="entry name" value="PLP-dependent transferases"/>
    <property type="match status" value="1"/>
</dbReference>
<evidence type="ECO:0000256" key="7">
    <source>
        <dbReference type="SAM" id="MobiDB-lite"/>
    </source>
</evidence>
<keyword evidence="4 6" id="KW-0663">Pyridoxal phosphate</keyword>
<dbReference type="Pfam" id="PF00282">
    <property type="entry name" value="Pyridoxal_deC"/>
    <property type="match status" value="1"/>
</dbReference>
<reference evidence="9" key="1">
    <citation type="journal article" date="2019" name="Int. J. Syst. Evol. Microbiol.">
        <title>The Global Catalogue of Microorganisms (GCM) 10K type strain sequencing project: providing services to taxonomists for standard genome sequencing and annotation.</title>
        <authorList>
            <consortium name="The Broad Institute Genomics Platform"/>
            <consortium name="The Broad Institute Genome Sequencing Center for Infectious Disease"/>
            <person name="Wu L."/>
            <person name="Ma J."/>
        </authorList>
    </citation>
    <scope>NUCLEOTIDE SEQUENCE [LARGE SCALE GENOMIC DNA]</scope>
    <source>
        <strain evidence="9">JCM 17441</strain>
    </source>
</reference>
<comment type="caution">
    <text evidence="8">The sequence shown here is derived from an EMBL/GenBank/DDBJ whole genome shotgun (WGS) entry which is preliminary data.</text>
</comment>
<dbReference type="InterPro" id="IPR015421">
    <property type="entry name" value="PyrdxlP-dep_Trfase_major"/>
</dbReference>
<evidence type="ECO:0000313" key="8">
    <source>
        <dbReference type="EMBL" id="GAA4260009.1"/>
    </source>
</evidence>
<feature type="region of interest" description="Disordered" evidence="7">
    <location>
        <begin position="405"/>
        <end position="426"/>
    </location>
</feature>
<keyword evidence="3" id="KW-0210">Decarboxylase</keyword>
<evidence type="ECO:0000256" key="2">
    <source>
        <dbReference type="ARBA" id="ARBA00009533"/>
    </source>
</evidence>
<evidence type="ECO:0000256" key="4">
    <source>
        <dbReference type="ARBA" id="ARBA00022898"/>
    </source>
</evidence>
<dbReference type="RefSeq" id="WP_345136931.1">
    <property type="nucleotide sequence ID" value="NZ_BAABAT010000038.1"/>
</dbReference>
<dbReference type="InterPro" id="IPR002129">
    <property type="entry name" value="PyrdxlP-dep_de-COase"/>
</dbReference>